<reference evidence="1 2" key="1">
    <citation type="submission" date="2018-02" db="EMBL/GenBank/DDBJ databases">
        <title>The draft genome of Phyllobacterium myrsinacearum DSM5892.</title>
        <authorList>
            <person name="Li L."/>
            <person name="Liu L."/>
            <person name="Zhang X."/>
            <person name="Wang T."/>
        </authorList>
    </citation>
    <scope>NUCLEOTIDE SEQUENCE [LARGE SCALE GENOMIC DNA]</scope>
    <source>
        <strain evidence="1 2">DSM 5892</strain>
    </source>
</reference>
<protein>
    <recommendedName>
        <fullName evidence="3">Type II toxin-antitoxin system PemK/MazF family toxin</fullName>
    </recommendedName>
</protein>
<dbReference type="OrthoDB" id="7432864at2"/>
<evidence type="ECO:0000313" key="1">
    <source>
        <dbReference type="EMBL" id="PRD57916.1"/>
    </source>
</evidence>
<dbReference type="EMBL" id="PVBT01000001">
    <property type="protein sequence ID" value="PRD57916.1"/>
    <property type="molecule type" value="Genomic_DNA"/>
</dbReference>
<sequence length="131" mass="14749">MLQPGDVLEYHYLWARQADAGEESGRKARPVCLVVRTATNPANLFLFPLTSQKPLRSRASTAISEIECRRAGLDFPSWLILDEYNYVDADKAYDFVSTTPLGAFSEAFLRKIAVLIKQASAERRVRAVLRT</sequence>
<dbReference type="AlphaFoldDB" id="A0A2S9JX67"/>
<gene>
    <name evidence="1" type="ORF">C5750_01830</name>
</gene>
<evidence type="ECO:0000313" key="2">
    <source>
        <dbReference type="Proteomes" id="UP000238563"/>
    </source>
</evidence>
<accession>A0A2S9JX67</accession>
<name>A0A2S9JX67_9HYPH</name>
<comment type="caution">
    <text evidence="1">The sequence shown here is derived from an EMBL/GenBank/DDBJ whole genome shotgun (WGS) entry which is preliminary data.</text>
</comment>
<evidence type="ECO:0008006" key="3">
    <source>
        <dbReference type="Google" id="ProtNLM"/>
    </source>
</evidence>
<organism evidence="1 2">
    <name type="scientific">Phyllobacterium myrsinacearum</name>
    <dbReference type="NCBI Taxonomy" id="28101"/>
    <lineage>
        <taxon>Bacteria</taxon>
        <taxon>Pseudomonadati</taxon>
        <taxon>Pseudomonadota</taxon>
        <taxon>Alphaproteobacteria</taxon>
        <taxon>Hyphomicrobiales</taxon>
        <taxon>Phyllobacteriaceae</taxon>
        <taxon>Phyllobacterium</taxon>
    </lineage>
</organism>
<dbReference type="Proteomes" id="UP000238563">
    <property type="component" value="Unassembled WGS sequence"/>
</dbReference>
<keyword evidence="2" id="KW-1185">Reference proteome</keyword>
<proteinExistence type="predicted"/>